<protein>
    <submittedName>
        <fullName evidence="4">Ribonuclease H-like domain-containing protein</fullName>
    </submittedName>
</protein>
<keyword evidence="1" id="KW-0862">Zinc</keyword>
<evidence type="ECO:0000259" key="3">
    <source>
        <dbReference type="PROSITE" id="PS50158"/>
    </source>
</evidence>
<keyword evidence="1" id="KW-0863">Zinc-finger</keyword>
<organism evidence="4">
    <name type="scientific">Tanacetum cinerariifolium</name>
    <name type="common">Dalmatian daisy</name>
    <name type="synonym">Chrysanthemum cinerariifolium</name>
    <dbReference type="NCBI Taxonomy" id="118510"/>
    <lineage>
        <taxon>Eukaryota</taxon>
        <taxon>Viridiplantae</taxon>
        <taxon>Streptophyta</taxon>
        <taxon>Embryophyta</taxon>
        <taxon>Tracheophyta</taxon>
        <taxon>Spermatophyta</taxon>
        <taxon>Magnoliopsida</taxon>
        <taxon>eudicotyledons</taxon>
        <taxon>Gunneridae</taxon>
        <taxon>Pentapetalae</taxon>
        <taxon>asterids</taxon>
        <taxon>campanulids</taxon>
        <taxon>Asterales</taxon>
        <taxon>Asteraceae</taxon>
        <taxon>Asteroideae</taxon>
        <taxon>Anthemideae</taxon>
        <taxon>Anthemidinae</taxon>
        <taxon>Tanacetum</taxon>
    </lineage>
</organism>
<name>A0A6L2KIA6_TANCI</name>
<evidence type="ECO:0000256" key="2">
    <source>
        <dbReference type="SAM" id="Coils"/>
    </source>
</evidence>
<keyword evidence="1" id="KW-0479">Metal-binding</keyword>
<comment type="caution">
    <text evidence="4">The sequence shown here is derived from an EMBL/GenBank/DDBJ whole genome shotgun (WGS) entry which is preliminary data.</text>
</comment>
<dbReference type="InterPro" id="IPR036875">
    <property type="entry name" value="Znf_CCHC_sf"/>
</dbReference>
<gene>
    <name evidence="4" type="ORF">Tci_020488</name>
</gene>
<dbReference type="PROSITE" id="PS50158">
    <property type="entry name" value="ZF_CCHC"/>
    <property type="match status" value="1"/>
</dbReference>
<sequence>MRIEQYIQMIDYALWEVIINGNAAPRTHIVNGVETVMPPTIAKEKNQRRLEVKARSTLMMGLPNEHQLKFNSIRDVKSLLEAIKKRLQKLVSQLQLLGEIISQEDINQKFFRSLPSEWVNTASSQVNTASSLNIDNVSDAVICAILTSQPNSTHFVNEDLEQIHPDDLEEMDLKWKITMLTIKARRFLKNTGRKLNLSGNDSIDFDKTKVECYNCHKRGHFARECRAPKGQDNKNKEATSDQAEEGLTNYALMAYSTSSASSSDSKVSDYSKSCLKVAKNLKSTKEQILKDLRKYEINVVAYKEDNCKKGLGYNAVPPPHAGLFAHPKHDLPLEEDAKKPIVQDFKVKVSEVEPKAVRKSNEAPIIEDWVSYDKGEKWKRMNSIQKQTTLKNTPTTKRIKTGRRNVNAVKGKIGQSIDYKEINKGYVAFGGNPKRGKITGRGKIKTGKLDFEYVYFVRELKFNLFNVSQMCDKKNSVLFIDTECIVLSSDFKLIDENQVLLRVPRLNNMYSID</sequence>
<dbReference type="GO" id="GO:0003676">
    <property type="term" value="F:nucleic acid binding"/>
    <property type="evidence" value="ECO:0007669"/>
    <property type="project" value="InterPro"/>
</dbReference>
<reference evidence="4" key="1">
    <citation type="journal article" date="2019" name="Sci. Rep.">
        <title>Draft genome of Tanacetum cinerariifolium, the natural source of mosquito coil.</title>
        <authorList>
            <person name="Yamashiro T."/>
            <person name="Shiraishi A."/>
            <person name="Satake H."/>
            <person name="Nakayama K."/>
        </authorList>
    </citation>
    <scope>NUCLEOTIDE SEQUENCE</scope>
</reference>
<dbReference type="InterPro" id="IPR001878">
    <property type="entry name" value="Znf_CCHC"/>
</dbReference>
<dbReference type="AlphaFoldDB" id="A0A6L2KIA6"/>
<dbReference type="SUPFAM" id="SSF57756">
    <property type="entry name" value="Retrovirus zinc finger-like domains"/>
    <property type="match status" value="1"/>
</dbReference>
<dbReference type="Pfam" id="PF00098">
    <property type="entry name" value="zf-CCHC"/>
    <property type="match status" value="1"/>
</dbReference>
<dbReference type="SMART" id="SM00343">
    <property type="entry name" value="ZnF_C2HC"/>
    <property type="match status" value="1"/>
</dbReference>
<feature type="coiled-coil region" evidence="2">
    <location>
        <begin position="278"/>
        <end position="305"/>
    </location>
</feature>
<accession>A0A6L2KIA6</accession>
<keyword evidence="2" id="KW-0175">Coiled coil</keyword>
<dbReference type="Gene3D" id="4.10.60.10">
    <property type="entry name" value="Zinc finger, CCHC-type"/>
    <property type="match status" value="1"/>
</dbReference>
<proteinExistence type="predicted"/>
<evidence type="ECO:0000256" key="1">
    <source>
        <dbReference type="PROSITE-ProRule" id="PRU00047"/>
    </source>
</evidence>
<dbReference type="EMBL" id="BKCJ010002431">
    <property type="protein sequence ID" value="GEU48510.1"/>
    <property type="molecule type" value="Genomic_DNA"/>
</dbReference>
<feature type="domain" description="CCHC-type" evidence="3">
    <location>
        <begin position="212"/>
        <end position="226"/>
    </location>
</feature>
<evidence type="ECO:0000313" key="4">
    <source>
        <dbReference type="EMBL" id="GEU48510.1"/>
    </source>
</evidence>
<dbReference type="GO" id="GO:0008270">
    <property type="term" value="F:zinc ion binding"/>
    <property type="evidence" value="ECO:0007669"/>
    <property type="project" value="UniProtKB-KW"/>
</dbReference>